<feature type="domain" description="Integrin beta subunit cytoplasmic" evidence="19">
    <location>
        <begin position="748"/>
        <end position="795"/>
    </location>
</feature>
<feature type="disulfide bond" evidence="14">
    <location>
        <begin position="646"/>
        <end position="719"/>
    </location>
</feature>
<dbReference type="SMART" id="SM00327">
    <property type="entry name" value="VWA"/>
    <property type="match status" value="1"/>
</dbReference>
<dbReference type="FunFam" id="2.10.25.10:FF:000036">
    <property type="entry name" value="Integrin beta"/>
    <property type="match status" value="1"/>
</dbReference>
<accession>A0A8J2HU44</accession>
<dbReference type="SUPFAM" id="SSF53300">
    <property type="entry name" value="vWA-like"/>
    <property type="match status" value="1"/>
</dbReference>
<feature type="disulfide bond" evidence="14">
    <location>
        <begin position="45"/>
        <end position="81"/>
    </location>
</feature>
<dbReference type="InterPro" id="IPR002035">
    <property type="entry name" value="VWF_A"/>
</dbReference>
<evidence type="ECO:0000259" key="18">
    <source>
        <dbReference type="SMART" id="SM00327"/>
    </source>
</evidence>
<dbReference type="PROSITE" id="PS52047">
    <property type="entry name" value="I_EGF_2"/>
    <property type="match status" value="1"/>
</dbReference>
<feature type="disulfide bond" evidence="14">
    <location>
        <begin position="567"/>
        <end position="599"/>
    </location>
</feature>
<keyword evidence="4" id="KW-0245">EGF-like domain</keyword>
<dbReference type="OrthoDB" id="410592at2759"/>
<dbReference type="PANTHER" id="PTHR10082:SF59">
    <property type="entry name" value="INTEGRIN BETA-NU"/>
    <property type="match status" value="1"/>
</dbReference>
<dbReference type="InterPro" id="IPR036465">
    <property type="entry name" value="vWFA_dom_sf"/>
</dbReference>
<comment type="similarity">
    <text evidence="2 15">Belongs to the integrin beta chain family.</text>
</comment>
<dbReference type="PIRSF" id="PIRSF002512">
    <property type="entry name" value="Integrin_B"/>
    <property type="match status" value="1"/>
</dbReference>
<feature type="disulfide bond" evidence="14">
    <location>
        <begin position="612"/>
        <end position="628"/>
    </location>
</feature>
<dbReference type="AlphaFoldDB" id="A0A8J2HU44"/>
<feature type="disulfide bond" evidence="14">
    <location>
        <begin position="42"/>
        <end position="52"/>
    </location>
</feature>
<feature type="disulfide bond" evidence="14">
    <location>
        <begin position="206"/>
        <end position="213"/>
    </location>
</feature>
<evidence type="ECO:0000256" key="16">
    <source>
        <dbReference type="SAM" id="Phobius"/>
    </source>
</evidence>
<evidence type="ECO:0000256" key="5">
    <source>
        <dbReference type="ARBA" id="ARBA00022692"/>
    </source>
</evidence>
<feature type="disulfide bond" evidence="14">
    <location>
        <begin position="486"/>
        <end position="524"/>
    </location>
</feature>
<dbReference type="GO" id="GO:0005925">
    <property type="term" value="C:focal adhesion"/>
    <property type="evidence" value="ECO:0007669"/>
    <property type="project" value="TreeGrafter"/>
</dbReference>
<dbReference type="Gene3D" id="2.10.25.10">
    <property type="entry name" value="Laminin"/>
    <property type="match status" value="3"/>
</dbReference>
<feature type="disulfide bond" evidence="14">
    <location>
        <begin position="572"/>
        <end position="581"/>
    </location>
</feature>
<feature type="disulfide bond" evidence="14">
    <location>
        <begin position="537"/>
        <end position="546"/>
    </location>
</feature>
<dbReference type="PROSITE" id="PS00243">
    <property type="entry name" value="I_EGF_1"/>
    <property type="match status" value="2"/>
</dbReference>
<dbReference type="InterPro" id="IPR057243">
    <property type="entry name" value="Integrin_I-EGF_CS"/>
</dbReference>
<evidence type="ECO:0000313" key="21">
    <source>
        <dbReference type="Proteomes" id="UP000786811"/>
    </source>
</evidence>
<dbReference type="Gene3D" id="2.60.40.1510">
    <property type="entry name" value="ntegrin, alpha v. Chain A, domain 3"/>
    <property type="match status" value="1"/>
</dbReference>
<evidence type="ECO:0000256" key="11">
    <source>
        <dbReference type="ARBA" id="ARBA00023136"/>
    </source>
</evidence>
<feature type="disulfide bond" evidence="14">
    <location>
        <begin position="479"/>
        <end position="489"/>
    </location>
</feature>
<dbReference type="SMART" id="SM01241">
    <property type="entry name" value="Integrin_b_cyt"/>
    <property type="match status" value="1"/>
</dbReference>
<keyword evidence="7" id="KW-0677">Repeat</keyword>
<keyword evidence="21" id="KW-1185">Reference proteome</keyword>
<gene>
    <name evidence="20" type="ORF">HICCMSTLAB_LOCUS13652</name>
</gene>
<dbReference type="GO" id="GO:0016477">
    <property type="term" value="P:cell migration"/>
    <property type="evidence" value="ECO:0007669"/>
    <property type="project" value="TreeGrafter"/>
</dbReference>
<evidence type="ECO:0000256" key="1">
    <source>
        <dbReference type="ARBA" id="ARBA00004251"/>
    </source>
</evidence>
<feature type="disulfide bond" evidence="14">
    <location>
        <begin position="583"/>
        <end position="590"/>
    </location>
</feature>
<evidence type="ECO:0000259" key="17">
    <source>
        <dbReference type="SMART" id="SM00187"/>
    </source>
</evidence>
<dbReference type="GO" id="GO:0007160">
    <property type="term" value="P:cell-matrix adhesion"/>
    <property type="evidence" value="ECO:0007669"/>
    <property type="project" value="TreeGrafter"/>
</dbReference>
<feature type="disulfide bond" evidence="14">
    <location>
        <begin position="607"/>
        <end position="661"/>
    </location>
</feature>
<feature type="disulfide bond" evidence="14">
    <location>
        <begin position="548"/>
        <end position="551"/>
    </location>
</feature>
<dbReference type="InterPro" id="IPR014836">
    <property type="entry name" value="Integrin_bsu_cyt_dom"/>
</dbReference>
<evidence type="ECO:0000256" key="7">
    <source>
        <dbReference type="ARBA" id="ARBA00022737"/>
    </source>
</evidence>
<evidence type="ECO:0000256" key="12">
    <source>
        <dbReference type="ARBA" id="ARBA00023157"/>
    </source>
</evidence>
<dbReference type="Gene3D" id="3.30.1680.10">
    <property type="entry name" value="ligand-binding face of the semaphorins, domain 2"/>
    <property type="match status" value="1"/>
</dbReference>
<evidence type="ECO:0000256" key="13">
    <source>
        <dbReference type="ARBA" id="ARBA00023180"/>
    </source>
</evidence>
<evidence type="ECO:0000256" key="4">
    <source>
        <dbReference type="ARBA" id="ARBA00022536"/>
    </source>
</evidence>
<feature type="domain" description="VWFA" evidence="18">
    <location>
        <begin position="143"/>
        <end position="378"/>
    </location>
</feature>
<dbReference type="GO" id="GO:0009986">
    <property type="term" value="C:cell surface"/>
    <property type="evidence" value="ECO:0007669"/>
    <property type="project" value="TreeGrafter"/>
</dbReference>
<feature type="disulfide bond" evidence="14">
    <location>
        <begin position="530"/>
        <end position="535"/>
    </location>
</feature>
<keyword evidence="11 16" id="KW-0472">Membrane</keyword>
<evidence type="ECO:0000256" key="15">
    <source>
        <dbReference type="RuleBase" id="RU000633"/>
    </source>
</evidence>
<dbReference type="SMART" id="SM00187">
    <property type="entry name" value="INB"/>
    <property type="match status" value="1"/>
</dbReference>
<proteinExistence type="inferred from homology"/>
<keyword evidence="8 15" id="KW-0130">Cell adhesion</keyword>
<dbReference type="Proteomes" id="UP000786811">
    <property type="component" value="Unassembled WGS sequence"/>
</dbReference>
<keyword evidence="6" id="KW-0732">Signal</keyword>
<evidence type="ECO:0000259" key="19">
    <source>
        <dbReference type="SMART" id="SM01241"/>
    </source>
</evidence>
<comment type="caution">
    <text evidence="20">The sequence shown here is derived from an EMBL/GenBank/DDBJ whole genome shotgun (WGS) entry which is preliminary data.</text>
</comment>
<dbReference type="SUPFAM" id="SSF103575">
    <property type="entry name" value="Plexin repeat"/>
    <property type="match status" value="1"/>
</dbReference>
<reference evidence="20" key="1">
    <citation type="submission" date="2021-04" db="EMBL/GenBank/DDBJ databases">
        <authorList>
            <person name="Chebbi M.A.C M."/>
        </authorList>
    </citation>
    <scope>NUCLEOTIDE SEQUENCE</scope>
</reference>
<dbReference type="GO" id="GO:0008305">
    <property type="term" value="C:integrin complex"/>
    <property type="evidence" value="ECO:0007669"/>
    <property type="project" value="TreeGrafter"/>
</dbReference>
<keyword evidence="9 16" id="KW-1133">Transmembrane helix</keyword>
<comment type="subcellular location">
    <subcellularLocation>
        <location evidence="1 15">Cell membrane</location>
        <topology evidence="1 15">Single-pass type I membrane protein</topology>
    </subcellularLocation>
</comment>
<dbReference type="SUPFAM" id="SSF57196">
    <property type="entry name" value="EGF/Laminin"/>
    <property type="match status" value="1"/>
</dbReference>
<dbReference type="SUPFAM" id="SSF69179">
    <property type="entry name" value="Integrin domains"/>
    <property type="match status" value="1"/>
</dbReference>
<feature type="domain" description="Integrin beta subunit VWA" evidence="17">
    <location>
        <begin position="41"/>
        <end position="472"/>
    </location>
</feature>
<dbReference type="Gene3D" id="1.20.5.100">
    <property type="entry name" value="Cytochrome c1, transmembrane anchor, C-terminal"/>
    <property type="match status" value="1"/>
</dbReference>
<keyword evidence="3" id="KW-1003">Cell membrane</keyword>
<dbReference type="Gene3D" id="3.40.50.410">
    <property type="entry name" value="von Willebrand factor, type A domain"/>
    <property type="match status" value="1"/>
</dbReference>
<feature type="disulfide bond" evidence="14">
    <location>
        <begin position="565"/>
        <end position="570"/>
    </location>
</feature>
<dbReference type="EMBL" id="CAJNRD030001124">
    <property type="protein sequence ID" value="CAG5109016.1"/>
    <property type="molecule type" value="Genomic_DNA"/>
</dbReference>
<keyword evidence="12 14" id="KW-1015">Disulfide bond</keyword>
<evidence type="ECO:0000313" key="20">
    <source>
        <dbReference type="EMBL" id="CAG5109016.1"/>
    </source>
</evidence>
<dbReference type="InterPro" id="IPR015812">
    <property type="entry name" value="Integrin_bsu"/>
</dbReference>
<feature type="transmembrane region" description="Helical" evidence="16">
    <location>
        <begin position="726"/>
        <end position="747"/>
    </location>
</feature>
<feature type="disulfide bond" evidence="14">
    <location>
        <begin position="502"/>
        <end position="514"/>
    </location>
</feature>
<dbReference type="Pfam" id="PF08725">
    <property type="entry name" value="Integrin_b_cyt"/>
    <property type="match status" value="1"/>
</dbReference>
<dbReference type="Pfam" id="PF00362">
    <property type="entry name" value="Integrin_beta"/>
    <property type="match status" value="1"/>
</dbReference>
<dbReference type="InterPro" id="IPR002369">
    <property type="entry name" value="Integrin_bsu_VWA"/>
</dbReference>
<feature type="disulfide bond" evidence="14">
    <location>
        <begin position="55"/>
        <end position="70"/>
    </location>
</feature>
<keyword evidence="13" id="KW-0325">Glycoprotein</keyword>
<dbReference type="GO" id="GO:0033627">
    <property type="term" value="P:cell adhesion mediated by integrin"/>
    <property type="evidence" value="ECO:0007669"/>
    <property type="project" value="TreeGrafter"/>
</dbReference>
<feature type="disulfide bond" evidence="14">
    <location>
        <begin position="261"/>
        <end position="302"/>
    </location>
</feature>
<name>A0A8J2HU44_COTCN</name>
<keyword evidence="10 15" id="KW-0401">Integrin</keyword>
<organism evidence="20 21">
    <name type="scientific">Cotesia congregata</name>
    <name type="common">Parasitoid wasp</name>
    <name type="synonym">Apanteles congregatus</name>
    <dbReference type="NCBI Taxonomy" id="51543"/>
    <lineage>
        <taxon>Eukaryota</taxon>
        <taxon>Metazoa</taxon>
        <taxon>Ecdysozoa</taxon>
        <taxon>Arthropoda</taxon>
        <taxon>Hexapoda</taxon>
        <taxon>Insecta</taxon>
        <taxon>Pterygota</taxon>
        <taxon>Neoptera</taxon>
        <taxon>Endopterygota</taxon>
        <taxon>Hymenoptera</taxon>
        <taxon>Apocrita</taxon>
        <taxon>Ichneumonoidea</taxon>
        <taxon>Braconidae</taxon>
        <taxon>Microgastrinae</taxon>
        <taxon>Cotesia</taxon>
    </lineage>
</organism>
<feature type="disulfide bond" evidence="14">
    <location>
        <begin position="532"/>
        <end position="559"/>
    </location>
</feature>
<dbReference type="GO" id="GO:0007229">
    <property type="term" value="P:integrin-mediated signaling pathway"/>
    <property type="evidence" value="ECO:0007669"/>
    <property type="project" value="UniProtKB-KW"/>
</dbReference>
<dbReference type="InterPro" id="IPR032695">
    <property type="entry name" value="Integrin_dom_sf"/>
</dbReference>
<dbReference type="GO" id="GO:0005178">
    <property type="term" value="F:integrin binding"/>
    <property type="evidence" value="ECO:0007669"/>
    <property type="project" value="TreeGrafter"/>
</dbReference>
<dbReference type="PANTHER" id="PTHR10082">
    <property type="entry name" value="INTEGRIN BETA SUBUNIT"/>
    <property type="match status" value="1"/>
</dbReference>
<dbReference type="GO" id="GO:0007157">
    <property type="term" value="P:heterophilic cell-cell adhesion via plasma membrane cell adhesion molecules"/>
    <property type="evidence" value="ECO:0007669"/>
    <property type="project" value="UniProtKB-ARBA"/>
</dbReference>
<evidence type="ECO:0000256" key="8">
    <source>
        <dbReference type="ARBA" id="ARBA00022889"/>
    </source>
</evidence>
<feature type="disulfide bond" evidence="14">
    <location>
        <begin position="605"/>
        <end position="610"/>
    </location>
</feature>
<evidence type="ECO:0000256" key="9">
    <source>
        <dbReference type="ARBA" id="ARBA00022989"/>
    </source>
</evidence>
<dbReference type="FunFam" id="3.40.50.410:FF:000002">
    <property type="entry name" value="Integrin beta"/>
    <property type="match status" value="1"/>
</dbReference>
<evidence type="ECO:0000256" key="10">
    <source>
        <dbReference type="ARBA" id="ARBA00023037"/>
    </source>
</evidence>
<evidence type="ECO:0000256" key="2">
    <source>
        <dbReference type="ARBA" id="ARBA00007449"/>
    </source>
</evidence>
<feature type="disulfide bond" evidence="14">
    <location>
        <begin position="491"/>
        <end position="500"/>
    </location>
</feature>
<feature type="disulfide bond" evidence="14">
    <location>
        <begin position="468"/>
        <end position="472"/>
    </location>
</feature>
<dbReference type="InterPro" id="IPR057073">
    <property type="entry name" value="EGF_integrin_2"/>
</dbReference>
<evidence type="ECO:0000256" key="6">
    <source>
        <dbReference type="ARBA" id="ARBA00022729"/>
    </source>
</evidence>
<sequence length="795" mass="88690">MEIKSQIISLLLIVINNNYRAINAAGFPEESLLYRCAIQTSCKTCLESSSSCAWCSEWSYSNSTVGKLRCSSAERLEAFGCPKNAIHHASMGSVNSIRDDDFQDVVVPDQVPIQLRPQRLYIKLRPHNTESVYLKYRPAKNYPLDLYYLMDLTWSMNDDKDTLVSLGWKMAHTLGTYTSNFRLGFGSYADKPLMPYVFPGHEDNPCKGEHKVCAPVYSFKHHMPLSEDVLRFIQQVNSSHVTGNVDNLEGGLDGVVQAIVCNEQVGWARQARKLMLIATDGLMHFAGEGKLGGVVNRNDFSCHLNSNGEYTKSKIFDYPSLAEISRLLKQRKVNLIFAVAQDRRFEYEQIAALLEEKARVATLAANSSNILEIIKQSYRDIVTKVVLRDNSTDLIDVKYYSKCGSSDKPEIMTSECSGIQEGQVYDFKIELSLADCPTNESLWKQTIIIDDALASEASKTLIEVELQCGCDCEKTSPRCNNGIDECGICKCHNGWSGETCDCDESRWTLNRLQCIKPGDLNEVCSNRGECTCGSCNCDPGYNGKYCECSPCDKTNGIECGGRGRCDCGVCTCLDGWEGDVCECPTSNELCIAPGSNDVCANHGFCDCGQCRCNVTAPGDGLLYRGTYCESSASIGGSGLCILYESCVNVTVETPEKTDEYCHRNGTSKYEIERVHEVDTSSDHYCIVRTVRDSTICTIPYVYKFTEDNRVLLIIGDKFCQTPLPAAVFPGVVFFAVVVMGIIALIIWKCWTAIKDKREYAKFELERQKTVYALTQNPIYRPATTEFRVPDSYKED</sequence>
<keyword evidence="5 15" id="KW-0812">Transmembrane</keyword>
<dbReference type="PRINTS" id="PR01186">
    <property type="entry name" value="INTEGRINB"/>
</dbReference>
<evidence type="ECO:0000256" key="14">
    <source>
        <dbReference type="PIRSR" id="PIRSR002512-1"/>
    </source>
</evidence>
<dbReference type="Pfam" id="PF23105">
    <property type="entry name" value="EGF_integrin"/>
    <property type="match status" value="1"/>
</dbReference>
<evidence type="ECO:0000256" key="3">
    <source>
        <dbReference type="ARBA" id="ARBA00022475"/>
    </source>
</evidence>
<protein>
    <recommendedName>
        <fullName evidence="15">Integrin beta</fullName>
    </recommendedName>
</protein>